<proteinExistence type="predicted"/>
<keyword evidence="1" id="KW-0812">Transmembrane</keyword>
<keyword evidence="3" id="KW-1185">Reference proteome</keyword>
<name>A0A8W8HQI9_MAGGI</name>
<keyword evidence="1" id="KW-1133">Transmembrane helix</keyword>
<dbReference type="EnsemblMetazoa" id="G10605.1">
    <property type="protein sequence ID" value="G10605.1:cds"/>
    <property type="gene ID" value="G10605"/>
</dbReference>
<dbReference type="Proteomes" id="UP000005408">
    <property type="component" value="Unassembled WGS sequence"/>
</dbReference>
<keyword evidence="1" id="KW-0472">Membrane</keyword>
<organism evidence="2 3">
    <name type="scientific">Magallana gigas</name>
    <name type="common">Pacific oyster</name>
    <name type="synonym">Crassostrea gigas</name>
    <dbReference type="NCBI Taxonomy" id="29159"/>
    <lineage>
        <taxon>Eukaryota</taxon>
        <taxon>Metazoa</taxon>
        <taxon>Spiralia</taxon>
        <taxon>Lophotrochozoa</taxon>
        <taxon>Mollusca</taxon>
        <taxon>Bivalvia</taxon>
        <taxon>Autobranchia</taxon>
        <taxon>Pteriomorphia</taxon>
        <taxon>Ostreida</taxon>
        <taxon>Ostreoidea</taxon>
        <taxon>Ostreidae</taxon>
        <taxon>Magallana</taxon>
    </lineage>
</organism>
<accession>A0A8W8HQI9</accession>
<feature type="transmembrane region" description="Helical" evidence="1">
    <location>
        <begin position="12"/>
        <end position="34"/>
    </location>
</feature>
<sequence length="118" mass="14208">MVRAMETHRVLFHLRIIYILLFILSAFSIAALWVSLEAYSGLKRLDKVKWRMFRYPSYRNITEDEMQRAKRNHVEPPDMFQDVTFTGLSSSGIDLYPMVNLHFFFLRRKYTVCLFDYL</sequence>
<dbReference type="AlphaFoldDB" id="A0A8W8HQI9"/>
<evidence type="ECO:0000256" key="1">
    <source>
        <dbReference type="SAM" id="Phobius"/>
    </source>
</evidence>
<evidence type="ECO:0000313" key="2">
    <source>
        <dbReference type="EnsemblMetazoa" id="G10605.1:cds"/>
    </source>
</evidence>
<reference evidence="2" key="1">
    <citation type="submission" date="2022-08" db="UniProtKB">
        <authorList>
            <consortium name="EnsemblMetazoa"/>
        </authorList>
    </citation>
    <scope>IDENTIFICATION</scope>
    <source>
        <strain evidence="2">05x7-T-G4-1.051#20</strain>
    </source>
</reference>
<evidence type="ECO:0000313" key="3">
    <source>
        <dbReference type="Proteomes" id="UP000005408"/>
    </source>
</evidence>
<dbReference type="EnsemblMetazoa" id="G10605.2">
    <property type="protein sequence ID" value="G10605.2:cds"/>
    <property type="gene ID" value="G10605"/>
</dbReference>
<protein>
    <submittedName>
        <fullName evidence="2">Uncharacterized protein</fullName>
    </submittedName>
</protein>